<evidence type="ECO:0000313" key="1">
    <source>
        <dbReference type="EMBL" id="GCB33597.1"/>
    </source>
</evidence>
<name>A0A401LQ85_9BACE</name>
<evidence type="ECO:0000313" key="3">
    <source>
        <dbReference type="Proteomes" id="UP000288079"/>
    </source>
</evidence>
<dbReference type="AlphaFoldDB" id="A0A401LQ85"/>
<dbReference type="Proteomes" id="UP000288079">
    <property type="component" value="Unassembled WGS sequence"/>
</dbReference>
<sequence length="120" mass="13603">MRKKDRIDTVIRCSEANGWYVSADAGQKNGIVIFEFSKFTPAGQDFSFTAAMKDKDLDSLITDMENYYEGFDVDEETYLWLDSRGHGKNGAPYRMRDVLADMEAAEKMVENLLDAIRGIA</sequence>
<accession>A0A401LQ85</accession>
<organism evidence="1 3">
    <name type="scientific">Bacteroides faecalis</name>
    <dbReference type="NCBI Taxonomy" id="2447885"/>
    <lineage>
        <taxon>Bacteria</taxon>
        <taxon>Pseudomonadati</taxon>
        <taxon>Bacteroidota</taxon>
        <taxon>Bacteroidia</taxon>
        <taxon>Bacteroidales</taxon>
        <taxon>Bacteroidaceae</taxon>
        <taxon>Bacteroides</taxon>
    </lineage>
</organism>
<dbReference type="EMBL" id="BHWB01000036">
    <property type="protein sequence ID" value="GCB37731.1"/>
    <property type="molecule type" value="Genomic_DNA"/>
</dbReference>
<protein>
    <submittedName>
        <fullName evidence="1">Uncharacterized protein</fullName>
    </submittedName>
</protein>
<gene>
    <name evidence="1" type="ORF">KGMB02408_05420</name>
    <name evidence="2" type="ORF">KGMB02408_46760</name>
</gene>
<comment type="caution">
    <text evidence="1">The sequence shown here is derived from an EMBL/GenBank/DDBJ whole genome shotgun (WGS) entry which is preliminary data.</text>
</comment>
<dbReference type="EMBL" id="BHWB01000002">
    <property type="protein sequence ID" value="GCB33597.1"/>
    <property type="molecule type" value="Genomic_DNA"/>
</dbReference>
<dbReference type="OrthoDB" id="3010348at2"/>
<evidence type="ECO:0000313" key="2">
    <source>
        <dbReference type="EMBL" id="GCB37731.1"/>
    </source>
</evidence>
<reference evidence="1 3" key="1">
    <citation type="submission" date="2018-10" db="EMBL/GenBank/DDBJ databases">
        <title>Draft Genome Sequence of Bacteroides sp. KCTC 15687.</title>
        <authorList>
            <person name="Yu S.Y."/>
            <person name="Kim J.S."/>
            <person name="Oh B.S."/>
            <person name="Park S.H."/>
            <person name="Kang S.W."/>
            <person name="Park J.E."/>
            <person name="Choi S.H."/>
            <person name="Han K.I."/>
            <person name="Lee K.C."/>
            <person name="Eom M.K."/>
            <person name="Suh M.K."/>
            <person name="Lee D.H."/>
            <person name="Yoon H."/>
            <person name="Kim B."/>
            <person name="Yang S.J."/>
            <person name="Lee J.S."/>
            <person name="Lee J.H."/>
        </authorList>
    </citation>
    <scope>NUCLEOTIDE SEQUENCE [LARGE SCALE GENOMIC DNA]</scope>
    <source>
        <strain evidence="1 3">KCTC 15687</strain>
    </source>
</reference>
<proteinExistence type="predicted"/>
<keyword evidence="3" id="KW-1185">Reference proteome</keyword>
<dbReference type="RefSeq" id="WP_125039926.1">
    <property type="nucleotide sequence ID" value="NZ_BHWB01000002.1"/>
</dbReference>